<feature type="compositionally biased region" description="Basic and acidic residues" evidence="1">
    <location>
        <begin position="23"/>
        <end position="76"/>
    </location>
</feature>
<feature type="region of interest" description="Disordered" evidence="1">
    <location>
        <begin position="1"/>
        <end position="76"/>
    </location>
</feature>
<evidence type="ECO:0000256" key="1">
    <source>
        <dbReference type="SAM" id="MobiDB-lite"/>
    </source>
</evidence>
<dbReference type="AlphaFoldDB" id="A0AAW2M0H6"/>
<dbReference type="EMBL" id="JACGWJ010000023">
    <property type="protein sequence ID" value="KAL0324975.1"/>
    <property type="molecule type" value="Genomic_DNA"/>
</dbReference>
<proteinExistence type="predicted"/>
<comment type="caution">
    <text evidence="2">The sequence shown here is derived from an EMBL/GenBank/DDBJ whole genome shotgun (WGS) entry which is preliminary data.</text>
</comment>
<evidence type="ECO:0000313" key="2">
    <source>
        <dbReference type="EMBL" id="KAL0324975.1"/>
    </source>
</evidence>
<accession>A0AAW2M0H6</accession>
<name>A0AAW2M0H6_SESRA</name>
<reference evidence="2" key="2">
    <citation type="journal article" date="2024" name="Plant">
        <title>Genomic evolution and insights into agronomic trait innovations of Sesamum species.</title>
        <authorList>
            <person name="Miao H."/>
            <person name="Wang L."/>
            <person name="Qu L."/>
            <person name="Liu H."/>
            <person name="Sun Y."/>
            <person name="Le M."/>
            <person name="Wang Q."/>
            <person name="Wei S."/>
            <person name="Zheng Y."/>
            <person name="Lin W."/>
            <person name="Duan Y."/>
            <person name="Cao H."/>
            <person name="Xiong S."/>
            <person name="Wang X."/>
            <person name="Wei L."/>
            <person name="Li C."/>
            <person name="Ma Q."/>
            <person name="Ju M."/>
            <person name="Zhao R."/>
            <person name="Li G."/>
            <person name="Mu C."/>
            <person name="Tian Q."/>
            <person name="Mei H."/>
            <person name="Zhang T."/>
            <person name="Gao T."/>
            <person name="Zhang H."/>
        </authorList>
    </citation>
    <scope>NUCLEOTIDE SEQUENCE</scope>
    <source>
        <strain evidence="2">G02</strain>
    </source>
</reference>
<gene>
    <name evidence="2" type="ORF">Sradi_5066800</name>
</gene>
<organism evidence="2">
    <name type="scientific">Sesamum radiatum</name>
    <name type="common">Black benniseed</name>
    <dbReference type="NCBI Taxonomy" id="300843"/>
    <lineage>
        <taxon>Eukaryota</taxon>
        <taxon>Viridiplantae</taxon>
        <taxon>Streptophyta</taxon>
        <taxon>Embryophyta</taxon>
        <taxon>Tracheophyta</taxon>
        <taxon>Spermatophyta</taxon>
        <taxon>Magnoliopsida</taxon>
        <taxon>eudicotyledons</taxon>
        <taxon>Gunneridae</taxon>
        <taxon>Pentapetalae</taxon>
        <taxon>asterids</taxon>
        <taxon>lamiids</taxon>
        <taxon>Lamiales</taxon>
        <taxon>Pedaliaceae</taxon>
        <taxon>Sesamum</taxon>
    </lineage>
</organism>
<sequence>MEEAGGNTLVEHERRAATPVVREVARRQLFKEREIDRETQEQGSRDEPEKGREAEFSEVGSSEKEKGKRREPGISRAEVDYVGRQIEGLGKQINELKRRGRDCSTKQEFAIFEQNSDEGGRSKFQDARPTQIRWDEGSARAYRRIRIGNEFIWPIQSH</sequence>
<reference evidence="2" key="1">
    <citation type="submission" date="2020-06" db="EMBL/GenBank/DDBJ databases">
        <authorList>
            <person name="Li T."/>
            <person name="Hu X."/>
            <person name="Zhang T."/>
            <person name="Song X."/>
            <person name="Zhang H."/>
            <person name="Dai N."/>
            <person name="Sheng W."/>
            <person name="Hou X."/>
            <person name="Wei L."/>
        </authorList>
    </citation>
    <scope>NUCLEOTIDE SEQUENCE</scope>
    <source>
        <strain evidence="2">G02</strain>
        <tissue evidence="2">Leaf</tissue>
    </source>
</reference>
<protein>
    <submittedName>
        <fullName evidence="2">Uncharacterized protein</fullName>
    </submittedName>
</protein>